<dbReference type="Proteomes" id="UP000243579">
    <property type="component" value="Unassembled WGS sequence"/>
</dbReference>
<evidence type="ECO:0000313" key="3">
    <source>
        <dbReference type="Proteomes" id="UP000243579"/>
    </source>
</evidence>
<organism evidence="2 3">
    <name type="scientific">Achlya hypogyna</name>
    <name type="common">Oomycete</name>
    <name type="synonym">Protoachlya hypogyna</name>
    <dbReference type="NCBI Taxonomy" id="1202772"/>
    <lineage>
        <taxon>Eukaryota</taxon>
        <taxon>Sar</taxon>
        <taxon>Stramenopiles</taxon>
        <taxon>Oomycota</taxon>
        <taxon>Saprolegniomycetes</taxon>
        <taxon>Saprolegniales</taxon>
        <taxon>Achlyaceae</taxon>
        <taxon>Achlya</taxon>
    </lineage>
</organism>
<comment type="caution">
    <text evidence="2">The sequence shown here is derived from an EMBL/GenBank/DDBJ whole genome shotgun (WGS) entry which is preliminary data.</text>
</comment>
<gene>
    <name evidence="2" type="ORF">ACHHYP_14270</name>
</gene>
<dbReference type="OrthoDB" id="65511at2759"/>
<proteinExistence type="predicted"/>
<dbReference type="AlphaFoldDB" id="A0A1V9YDL0"/>
<feature type="region of interest" description="Disordered" evidence="1">
    <location>
        <begin position="152"/>
        <end position="175"/>
    </location>
</feature>
<protein>
    <submittedName>
        <fullName evidence="2">Uncharacterized protein</fullName>
    </submittedName>
</protein>
<reference evidence="2 3" key="1">
    <citation type="journal article" date="2014" name="Genome Biol. Evol.">
        <title>The secreted proteins of Achlya hypogyna and Thraustotheca clavata identify the ancestral oomycete secretome and reveal gene acquisitions by horizontal gene transfer.</title>
        <authorList>
            <person name="Misner I."/>
            <person name="Blouin N."/>
            <person name="Leonard G."/>
            <person name="Richards T.A."/>
            <person name="Lane C.E."/>
        </authorList>
    </citation>
    <scope>NUCLEOTIDE SEQUENCE [LARGE SCALE GENOMIC DNA]</scope>
    <source>
        <strain evidence="2 3">ATCC 48635</strain>
    </source>
</reference>
<evidence type="ECO:0000313" key="2">
    <source>
        <dbReference type="EMBL" id="OQR83776.1"/>
    </source>
</evidence>
<evidence type="ECO:0000256" key="1">
    <source>
        <dbReference type="SAM" id="MobiDB-lite"/>
    </source>
</evidence>
<dbReference type="EMBL" id="JNBR01002078">
    <property type="protein sequence ID" value="OQR83776.1"/>
    <property type="molecule type" value="Genomic_DNA"/>
</dbReference>
<name>A0A1V9YDL0_ACHHY</name>
<accession>A0A1V9YDL0</accession>
<sequence length="253" mass="28357">MEVPRRTVTAPLASSPQRLEALPMRRRKTRHVYAPFRTTCFSDKLTMPANHDSRRPLSLGSAAESAKLWATHGPVIGTAPKLDVKTGAMYVPMLDRIYDSGKLTLGYRVHQSLAGSTLWNTTERFADRPTTSDRVGPGAYESVTSAWEKERSRKWYPSLPESPSHRAPFTPTLEEPRPQANEALAPLDTWKRTTKVHSPAKVAFDRAHRTTWIDETMTRDDRLRKKSLGASQSCPTLDLPNFLTGSRTGVFKA</sequence>
<keyword evidence="3" id="KW-1185">Reference proteome</keyword>